<dbReference type="AlphaFoldDB" id="A0A920BT60"/>
<dbReference type="OrthoDB" id="8480699at2"/>
<keyword evidence="2" id="KW-1185">Reference proteome</keyword>
<evidence type="ECO:0000313" key="2">
    <source>
        <dbReference type="Proteomes" id="UP000682111"/>
    </source>
</evidence>
<dbReference type="RefSeq" id="WP_095314660.1">
    <property type="nucleotide sequence ID" value="NZ_BORC01000002.1"/>
</dbReference>
<evidence type="ECO:0000313" key="1">
    <source>
        <dbReference type="EMBL" id="GIN61790.1"/>
    </source>
</evidence>
<proteinExistence type="predicted"/>
<comment type="caution">
    <text evidence="1">The sequence shown here is derived from an EMBL/GenBank/DDBJ whole genome shotgun (WGS) entry which is preliminary data.</text>
</comment>
<sequence>MNISGAARSYMAKYFNEEDFLIHVSKTIERQLQEWDNSYKVMIMKLENYLWTARNVDNDYELLLSEHEINVLQKKDPYALDREIWNELQKQGLMILNGYGNYLDQIF</sequence>
<protein>
    <submittedName>
        <fullName evidence="1">Uncharacterized protein</fullName>
    </submittedName>
</protein>
<accession>A0A920BT60</accession>
<dbReference type="Proteomes" id="UP000682111">
    <property type="component" value="Unassembled WGS sequence"/>
</dbReference>
<organism evidence="1 2">
    <name type="scientific">Robertmurraya siralis</name>
    <dbReference type="NCBI Taxonomy" id="77777"/>
    <lineage>
        <taxon>Bacteria</taxon>
        <taxon>Bacillati</taxon>
        <taxon>Bacillota</taxon>
        <taxon>Bacilli</taxon>
        <taxon>Bacillales</taxon>
        <taxon>Bacillaceae</taxon>
        <taxon>Robertmurraya</taxon>
    </lineage>
</organism>
<gene>
    <name evidence="1" type="ORF">J27TS8_17830</name>
</gene>
<reference evidence="1" key="1">
    <citation type="submission" date="2021-03" db="EMBL/GenBank/DDBJ databases">
        <title>Antimicrobial resistance genes in bacteria isolated from Japanese honey, and their potential for conferring macrolide and lincosamide resistance in the American foulbrood pathogen Paenibacillus larvae.</title>
        <authorList>
            <person name="Okamoto M."/>
            <person name="Kumagai M."/>
            <person name="Kanamori H."/>
            <person name="Takamatsu D."/>
        </authorList>
    </citation>
    <scope>NUCLEOTIDE SEQUENCE</scope>
    <source>
        <strain evidence="1">J27TS8</strain>
    </source>
</reference>
<dbReference type="EMBL" id="BORC01000002">
    <property type="protein sequence ID" value="GIN61790.1"/>
    <property type="molecule type" value="Genomic_DNA"/>
</dbReference>
<name>A0A920BT60_9BACI</name>